<dbReference type="EMBL" id="BAAAHB010000134">
    <property type="protein sequence ID" value="GAA0493341.1"/>
    <property type="molecule type" value="Genomic_DNA"/>
</dbReference>
<dbReference type="Gene3D" id="3.10.180.10">
    <property type="entry name" value="2,3-Dihydroxybiphenyl 1,2-Dioxygenase, domain 1"/>
    <property type="match status" value="1"/>
</dbReference>
<dbReference type="Gene3D" id="3.40.630.30">
    <property type="match status" value="1"/>
</dbReference>
<dbReference type="RefSeq" id="WP_344097287.1">
    <property type="nucleotide sequence ID" value="NZ_BAAAHB010000134.1"/>
</dbReference>
<evidence type="ECO:0000313" key="2">
    <source>
        <dbReference type="EMBL" id="GAA0493341.1"/>
    </source>
</evidence>
<dbReference type="SUPFAM" id="SSF54593">
    <property type="entry name" value="Glyoxalase/Bleomycin resistance protein/Dihydroxybiphenyl dioxygenase"/>
    <property type="match status" value="1"/>
</dbReference>
<dbReference type="InterPro" id="IPR000182">
    <property type="entry name" value="GNAT_dom"/>
</dbReference>
<evidence type="ECO:0000313" key="3">
    <source>
        <dbReference type="Proteomes" id="UP001499895"/>
    </source>
</evidence>
<comment type="caution">
    <text evidence="2">The sequence shown here is derived from an EMBL/GenBank/DDBJ whole genome shotgun (WGS) entry which is preliminary data.</text>
</comment>
<dbReference type="PANTHER" id="PTHR43792">
    <property type="entry name" value="GNAT FAMILY, PUTATIVE (AFU_ORTHOLOGUE AFUA_3G00765)-RELATED-RELATED"/>
    <property type="match status" value="1"/>
</dbReference>
<dbReference type="InterPro" id="IPR029068">
    <property type="entry name" value="Glyas_Bleomycin-R_OHBP_Dase"/>
</dbReference>
<gene>
    <name evidence="2" type="ORF">GCM10009544_62160</name>
</gene>
<dbReference type="InterPro" id="IPR051531">
    <property type="entry name" value="N-acetyltransferase"/>
</dbReference>
<protein>
    <recommendedName>
        <fullName evidence="1">N-acetyltransferase domain-containing protein</fullName>
    </recommendedName>
</protein>
<keyword evidence="3" id="KW-1185">Reference proteome</keyword>
<evidence type="ECO:0000259" key="1">
    <source>
        <dbReference type="Pfam" id="PF13302"/>
    </source>
</evidence>
<reference evidence="2 3" key="1">
    <citation type="journal article" date="2019" name="Int. J. Syst. Evol. Microbiol.">
        <title>The Global Catalogue of Microorganisms (GCM) 10K type strain sequencing project: providing services to taxonomists for standard genome sequencing and annotation.</title>
        <authorList>
            <consortium name="The Broad Institute Genomics Platform"/>
            <consortium name="The Broad Institute Genome Sequencing Center for Infectious Disease"/>
            <person name="Wu L."/>
            <person name="Ma J."/>
        </authorList>
    </citation>
    <scope>NUCLEOTIDE SEQUENCE [LARGE SCALE GENOMIC DNA]</scope>
    <source>
        <strain evidence="2 3">JCM 10649</strain>
    </source>
</reference>
<accession>A0ABN1B9W7</accession>
<dbReference type="Proteomes" id="UP001499895">
    <property type="component" value="Unassembled WGS sequence"/>
</dbReference>
<dbReference type="Pfam" id="PF13302">
    <property type="entry name" value="Acetyltransf_3"/>
    <property type="match status" value="1"/>
</dbReference>
<sequence>MTGGERAPAAPLRTIRLELVPLDPEADAGPLHRAYGDEAVMRWWTRPACADAGETRRYLTECAGLPGARLWTVRSSDGPGRGDVLGLAGLLGAVDVPGLTWLLRRDAWGHGYAREAARAVADHALGPLGLDRVEAWVEAANHRSRAVAAAAGLGERARLGQRYPHREHPHEVIVLGRAREEEPTAVLGTVVELPVRDVAGTLRLVTAALGARTTFAMGDPPYLAEVGLSPWSGGPRFRLAAMDPEEPPSPVLLHLDAATRLDALHRAAADAGAPVSGPPVLRPWGRREFVITLEEGHELTLSGPG</sequence>
<dbReference type="InterPro" id="IPR016181">
    <property type="entry name" value="Acyl_CoA_acyltransferase"/>
</dbReference>
<organism evidence="2 3">
    <name type="scientific">Streptomyces stramineus</name>
    <dbReference type="NCBI Taxonomy" id="173861"/>
    <lineage>
        <taxon>Bacteria</taxon>
        <taxon>Bacillati</taxon>
        <taxon>Actinomycetota</taxon>
        <taxon>Actinomycetes</taxon>
        <taxon>Kitasatosporales</taxon>
        <taxon>Streptomycetaceae</taxon>
        <taxon>Streptomyces</taxon>
    </lineage>
</organism>
<feature type="domain" description="N-acetyltransferase" evidence="1">
    <location>
        <begin position="16"/>
        <end position="153"/>
    </location>
</feature>
<dbReference type="PANTHER" id="PTHR43792:SF1">
    <property type="entry name" value="N-ACETYLTRANSFERASE DOMAIN-CONTAINING PROTEIN"/>
    <property type="match status" value="1"/>
</dbReference>
<dbReference type="SUPFAM" id="SSF55729">
    <property type="entry name" value="Acyl-CoA N-acyltransferases (Nat)"/>
    <property type="match status" value="1"/>
</dbReference>
<name>A0ABN1B9W7_9ACTN</name>
<proteinExistence type="predicted"/>